<evidence type="ECO:0000256" key="1">
    <source>
        <dbReference type="SAM" id="MobiDB-lite"/>
    </source>
</evidence>
<dbReference type="PANTHER" id="PTHR34703:SF1">
    <property type="entry name" value="ANTIPORTER SUBUNIT MNHG2-RELATED"/>
    <property type="match status" value="1"/>
</dbReference>
<gene>
    <name evidence="3" type="ORF">SAMN05444422_110108</name>
</gene>
<evidence type="ECO:0000313" key="4">
    <source>
        <dbReference type="Proteomes" id="UP000199161"/>
    </source>
</evidence>
<dbReference type="AlphaFoldDB" id="A0A1I1K6H8"/>
<reference evidence="4" key="1">
    <citation type="submission" date="2016-10" db="EMBL/GenBank/DDBJ databases">
        <authorList>
            <person name="Varghese N."/>
            <person name="Submissions S."/>
        </authorList>
    </citation>
    <scope>NUCLEOTIDE SEQUENCE [LARGE SCALE GENOMIC DNA]</scope>
    <source>
        <strain evidence="4">DSM 13078</strain>
    </source>
</reference>
<dbReference type="Proteomes" id="UP000199161">
    <property type="component" value="Unassembled WGS sequence"/>
</dbReference>
<dbReference type="GO" id="GO:0015385">
    <property type="term" value="F:sodium:proton antiporter activity"/>
    <property type="evidence" value="ECO:0007669"/>
    <property type="project" value="TreeGrafter"/>
</dbReference>
<proteinExistence type="predicted"/>
<feature type="transmembrane region" description="Helical" evidence="2">
    <location>
        <begin position="41"/>
        <end position="58"/>
    </location>
</feature>
<accession>A0A1I1K6H8</accession>
<sequence>MIRATLVIALVLVGVFFLTVGTIGLLRLPNVYNRMHATSKPTTLGTAAIFLAAFVQFGPGGEGLTALVGAVFLFLTVPTGAHMIARAAERIGVPFLGSVTWPDASQLAREEEPRADAERGAERDAERQPGTGPGPDPAADED</sequence>
<name>A0A1I1K6H8_NATHA</name>
<evidence type="ECO:0000256" key="2">
    <source>
        <dbReference type="SAM" id="Phobius"/>
    </source>
</evidence>
<organism evidence="3 4">
    <name type="scientific">Natronobacterium haloterrestre</name>
    <name type="common">Halobiforma haloterrestris</name>
    <dbReference type="NCBI Taxonomy" id="148448"/>
    <lineage>
        <taxon>Archaea</taxon>
        <taxon>Methanobacteriati</taxon>
        <taxon>Methanobacteriota</taxon>
        <taxon>Stenosarchaea group</taxon>
        <taxon>Halobacteria</taxon>
        <taxon>Halobacteriales</taxon>
        <taxon>Natrialbaceae</taxon>
        <taxon>Natronobacterium</taxon>
    </lineage>
</organism>
<dbReference type="InterPro" id="IPR005133">
    <property type="entry name" value="PhaG_MnhG_YufB"/>
</dbReference>
<feature type="compositionally biased region" description="Basic and acidic residues" evidence="1">
    <location>
        <begin position="108"/>
        <end position="127"/>
    </location>
</feature>
<dbReference type="OrthoDB" id="19138at2157"/>
<feature type="region of interest" description="Disordered" evidence="1">
    <location>
        <begin position="104"/>
        <end position="142"/>
    </location>
</feature>
<dbReference type="NCBIfam" id="NF009314">
    <property type="entry name" value="PRK12674.1-2"/>
    <property type="match status" value="1"/>
</dbReference>
<dbReference type="RefSeq" id="WP_089789385.1">
    <property type="nucleotide sequence ID" value="NZ_FOKW01000010.1"/>
</dbReference>
<keyword evidence="2" id="KW-0812">Transmembrane</keyword>
<keyword evidence="4" id="KW-1185">Reference proteome</keyword>
<feature type="transmembrane region" description="Helical" evidence="2">
    <location>
        <begin position="64"/>
        <end position="85"/>
    </location>
</feature>
<dbReference type="Pfam" id="PF03334">
    <property type="entry name" value="PhaG_MnhG_YufB"/>
    <property type="match status" value="1"/>
</dbReference>
<evidence type="ECO:0000313" key="3">
    <source>
        <dbReference type="EMBL" id="SFC55862.1"/>
    </source>
</evidence>
<protein>
    <submittedName>
        <fullName evidence="3">Multicomponent Na+:H+ antiporter subunit G</fullName>
    </submittedName>
</protein>
<feature type="transmembrane region" description="Helical" evidence="2">
    <location>
        <begin position="6"/>
        <end position="29"/>
    </location>
</feature>
<keyword evidence="2" id="KW-0472">Membrane</keyword>
<dbReference type="EMBL" id="FOKW01000010">
    <property type="protein sequence ID" value="SFC55862.1"/>
    <property type="molecule type" value="Genomic_DNA"/>
</dbReference>
<dbReference type="NCBIfam" id="TIGR01300">
    <property type="entry name" value="CPA3_mnhG_phaG"/>
    <property type="match status" value="1"/>
</dbReference>
<dbReference type="PANTHER" id="PTHR34703">
    <property type="entry name" value="ANTIPORTER SUBUNIT MNHG2-RELATED"/>
    <property type="match status" value="1"/>
</dbReference>
<keyword evidence="2" id="KW-1133">Transmembrane helix</keyword>